<organism evidence="2 3">
    <name type="scientific">Mycena maculata</name>
    <dbReference type="NCBI Taxonomy" id="230809"/>
    <lineage>
        <taxon>Eukaryota</taxon>
        <taxon>Fungi</taxon>
        <taxon>Dikarya</taxon>
        <taxon>Basidiomycota</taxon>
        <taxon>Agaricomycotina</taxon>
        <taxon>Agaricomycetes</taxon>
        <taxon>Agaricomycetidae</taxon>
        <taxon>Agaricales</taxon>
        <taxon>Marasmiineae</taxon>
        <taxon>Mycenaceae</taxon>
        <taxon>Mycena</taxon>
    </lineage>
</organism>
<name>A0AAD7JST7_9AGAR</name>
<gene>
    <name evidence="2" type="ORF">DFH07DRAFT_804916</name>
</gene>
<proteinExistence type="predicted"/>
<sequence length="76" mass="8351">MLSCFLLHCISIPSIFLCDEVTIMGLEAGAVTLNSVSLLGAQLCTAWPDWVTESEDGRPAQVFVDETRYFVDVIVL</sequence>
<feature type="signal peptide" evidence="1">
    <location>
        <begin position="1"/>
        <end position="18"/>
    </location>
</feature>
<accession>A0AAD7JST7</accession>
<evidence type="ECO:0000313" key="3">
    <source>
        <dbReference type="Proteomes" id="UP001215280"/>
    </source>
</evidence>
<evidence type="ECO:0000256" key="1">
    <source>
        <dbReference type="SAM" id="SignalP"/>
    </source>
</evidence>
<dbReference type="EMBL" id="JARJLG010000022">
    <property type="protein sequence ID" value="KAJ7771111.1"/>
    <property type="molecule type" value="Genomic_DNA"/>
</dbReference>
<keyword evidence="1" id="KW-0732">Signal</keyword>
<evidence type="ECO:0008006" key="4">
    <source>
        <dbReference type="Google" id="ProtNLM"/>
    </source>
</evidence>
<feature type="chain" id="PRO_5042183843" description="Secreted protein" evidence="1">
    <location>
        <begin position="19"/>
        <end position="76"/>
    </location>
</feature>
<protein>
    <recommendedName>
        <fullName evidence="4">Secreted protein</fullName>
    </recommendedName>
</protein>
<comment type="caution">
    <text evidence="2">The sequence shown here is derived from an EMBL/GenBank/DDBJ whole genome shotgun (WGS) entry which is preliminary data.</text>
</comment>
<dbReference type="Proteomes" id="UP001215280">
    <property type="component" value="Unassembled WGS sequence"/>
</dbReference>
<keyword evidence="3" id="KW-1185">Reference proteome</keyword>
<evidence type="ECO:0000313" key="2">
    <source>
        <dbReference type="EMBL" id="KAJ7771111.1"/>
    </source>
</evidence>
<reference evidence="2" key="1">
    <citation type="submission" date="2023-03" db="EMBL/GenBank/DDBJ databases">
        <title>Massive genome expansion in bonnet fungi (Mycena s.s.) driven by repeated elements and novel gene families across ecological guilds.</title>
        <authorList>
            <consortium name="Lawrence Berkeley National Laboratory"/>
            <person name="Harder C.B."/>
            <person name="Miyauchi S."/>
            <person name="Viragh M."/>
            <person name="Kuo A."/>
            <person name="Thoen E."/>
            <person name="Andreopoulos B."/>
            <person name="Lu D."/>
            <person name="Skrede I."/>
            <person name="Drula E."/>
            <person name="Henrissat B."/>
            <person name="Morin E."/>
            <person name="Kohler A."/>
            <person name="Barry K."/>
            <person name="LaButti K."/>
            <person name="Morin E."/>
            <person name="Salamov A."/>
            <person name="Lipzen A."/>
            <person name="Mereny Z."/>
            <person name="Hegedus B."/>
            <person name="Baldrian P."/>
            <person name="Stursova M."/>
            <person name="Weitz H."/>
            <person name="Taylor A."/>
            <person name="Grigoriev I.V."/>
            <person name="Nagy L.G."/>
            <person name="Martin F."/>
            <person name="Kauserud H."/>
        </authorList>
    </citation>
    <scope>NUCLEOTIDE SEQUENCE</scope>
    <source>
        <strain evidence="2">CBHHK188m</strain>
    </source>
</reference>
<feature type="non-terminal residue" evidence="2">
    <location>
        <position position="76"/>
    </location>
</feature>
<dbReference type="AlphaFoldDB" id="A0AAD7JST7"/>